<keyword evidence="5" id="KW-0805">Transcription regulation</keyword>
<dbReference type="AlphaFoldDB" id="A0A2S5SYM9"/>
<keyword evidence="11" id="KW-0966">Cell projection</keyword>
<dbReference type="RefSeq" id="WP_104300855.1">
    <property type="nucleotide sequence ID" value="NZ_PSNX01000002.1"/>
</dbReference>
<organism evidence="11 12">
    <name type="scientific">Caldimonas caldifontis</name>
    <dbReference type="NCBI Taxonomy" id="1452508"/>
    <lineage>
        <taxon>Bacteria</taxon>
        <taxon>Pseudomonadati</taxon>
        <taxon>Pseudomonadota</taxon>
        <taxon>Betaproteobacteria</taxon>
        <taxon>Burkholderiales</taxon>
        <taxon>Sphaerotilaceae</taxon>
        <taxon>Caldimonas</taxon>
    </lineage>
</organism>
<evidence type="ECO:0000256" key="5">
    <source>
        <dbReference type="ARBA" id="ARBA00023015"/>
    </source>
</evidence>
<dbReference type="Pfam" id="PF04316">
    <property type="entry name" value="FlgM"/>
    <property type="match status" value="1"/>
</dbReference>
<dbReference type="NCBIfam" id="TIGR03824">
    <property type="entry name" value="FlgM_jcvi"/>
    <property type="match status" value="1"/>
</dbReference>
<evidence type="ECO:0000256" key="3">
    <source>
        <dbReference type="ARBA" id="ARBA00022491"/>
    </source>
</evidence>
<reference evidence="11 12" key="1">
    <citation type="submission" date="2018-02" db="EMBL/GenBank/DDBJ databases">
        <title>Reclassifiation of [Polyangium] brachysporum DSM 7029 as Guopingzhaonella breviflexa gen. nov., sp. nov., a member of the family Comamonadaceae.</title>
        <authorList>
            <person name="Tang B."/>
        </authorList>
    </citation>
    <scope>NUCLEOTIDE SEQUENCE [LARGE SCALE GENOMIC DNA]</scope>
    <source>
        <strain evidence="11 12">BCRC 80649</strain>
    </source>
</reference>
<dbReference type="InterPro" id="IPR035890">
    <property type="entry name" value="Anti-sigma-28_factor_FlgM_sf"/>
</dbReference>
<protein>
    <recommendedName>
        <fullName evidence="2">Negative regulator of flagellin synthesis</fullName>
    </recommendedName>
    <alternativeName>
        <fullName evidence="8">Anti-sigma-28 factor</fullName>
    </alternativeName>
</protein>
<comment type="function">
    <text evidence="7">Responsible for the coupling of flagellin expression to flagellar assembly by preventing expression of the flagellin genes when a component of the middle class of proteins is defective. It negatively regulates flagellar genes by inhibiting the activity of FliA by directly binding to FliA.</text>
</comment>
<evidence type="ECO:0000313" key="12">
    <source>
        <dbReference type="Proteomes" id="UP000238605"/>
    </source>
</evidence>
<dbReference type="EMBL" id="PSNX01000002">
    <property type="protein sequence ID" value="PPE67844.1"/>
    <property type="molecule type" value="Genomic_DNA"/>
</dbReference>
<feature type="compositionally biased region" description="Low complexity" evidence="9">
    <location>
        <begin position="9"/>
        <end position="43"/>
    </location>
</feature>
<dbReference type="OrthoDB" id="5298032at2"/>
<keyword evidence="11" id="KW-0969">Cilium</keyword>
<feature type="domain" description="Anti-sigma-28 factor FlgM C-terminal" evidence="10">
    <location>
        <begin position="45"/>
        <end position="90"/>
    </location>
</feature>
<comment type="caution">
    <text evidence="11">The sequence shown here is derived from an EMBL/GenBank/DDBJ whole genome shotgun (WGS) entry which is preliminary data.</text>
</comment>
<dbReference type="SUPFAM" id="SSF101498">
    <property type="entry name" value="Anti-sigma factor FlgM"/>
    <property type="match status" value="1"/>
</dbReference>
<dbReference type="GO" id="GO:0044781">
    <property type="term" value="P:bacterial-type flagellum organization"/>
    <property type="evidence" value="ECO:0007669"/>
    <property type="project" value="UniProtKB-KW"/>
</dbReference>
<evidence type="ECO:0000256" key="8">
    <source>
        <dbReference type="ARBA" id="ARBA00030117"/>
    </source>
</evidence>
<dbReference type="InterPro" id="IPR031316">
    <property type="entry name" value="FlgM_C"/>
</dbReference>
<evidence type="ECO:0000256" key="7">
    <source>
        <dbReference type="ARBA" id="ARBA00024739"/>
    </source>
</evidence>
<sequence>MKIVHTPDTAALAAGQARPAAAEARPTAAGSPTAGASTSSESATVKLSSTAAGLMASTPEFDAEKVAAIRQAIADGTFKPNAEAIADKLIANAQELLQRR</sequence>
<feature type="region of interest" description="Disordered" evidence="9">
    <location>
        <begin position="1"/>
        <end position="43"/>
    </location>
</feature>
<dbReference type="InterPro" id="IPR007412">
    <property type="entry name" value="FlgM"/>
</dbReference>
<proteinExistence type="inferred from homology"/>
<evidence type="ECO:0000256" key="6">
    <source>
        <dbReference type="ARBA" id="ARBA00023163"/>
    </source>
</evidence>
<keyword evidence="6" id="KW-0804">Transcription</keyword>
<evidence type="ECO:0000256" key="4">
    <source>
        <dbReference type="ARBA" id="ARBA00022795"/>
    </source>
</evidence>
<name>A0A2S5SYM9_9BURK</name>
<accession>A0A2S5SYM9</accession>
<evidence type="ECO:0000256" key="2">
    <source>
        <dbReference type="ARBA" id="ARBA00017823"/>
    </source>
</evidence>
<keyword evidence="11" id="KW-0282">Flagellum</keyword>
<dbReference type="GO" id="GO:0045892">
    <property type="term" value="P:negative regulation of DNA-templated transcription"/>
    <property type="evidence" value="ECO:0007669"/>
    <property type="project" value="InterPro"/>
</dbReference>
<evidence type="ECO:0000256" key="1">
    <source>
        <dbReference type="ARBA" id="ARBA00005322"/>
    </source>
</evidence>
<keyword evidence="12" id="KW-1185">Reference proteome</keyword>
<evidence type="ECO:0000259" key="10">
    <source>
        <dbReference type="Pfam" id="PF04316"/>
    </source>
</evidence>
<keyword evidence="4" id="KW-1005">Bacterial flagellum biogenesis</keyword>
<dbReference type="Proteomes" id="UP000238605">
    <property type="component" value="Unassembled WGS sequence"/>
</dbReference>
<keyword evidence="3" id="KW-0678">Repressor</keyword>
<gene>
    <name evidence="11" type="primary">flgM</name>
    <name evidence="11" type="ORF">C1704_03010</name>
</gene>
<evidence type="ECO:0000256" key="9">
    <source>
        <dbReference type="SAM" id="MobiDB-lite"/>
    </source>
</evidence>
<comment type="similarity">
    <text evidence="1">Belongs to the FlgM family.</text>
</comment>
<evidence type="ECO:0000313" key="11">
    <source>
        <dbReference type="EMBL" id="PPE67844.1"/>
    </source>
</evidence>